<accession>A0A6C2YRB1</accession>
<dbReference type="GO" id="GO:0030089">
    <property type="term" value="C:phycobilisome"/>
    <property type="evidence" value="ECO:0007669"/>
    <property type="project" value="InterPro"/>
</dbReference>
<reference evidence="4" key="1">
    <citation type="submission" date="2019-04" db="EMBL/GenBank/DDBJ databases">
        <authorList>
            <consortium name="Science for Life Laboratories"/>
        </authorList>
    </citation>
    <scope>NUCLEOTIDE SEQUENCE</scope>
    <source>
        <strain evidence="4">MBLW1</strain>
    </source>
</reference>
<evidence type="ECO:0008006" key="6">
    <source>
        <dbReference type="Google" id="ProtNLM"/>
    </source>
</evidence>
<dbReference type="Proteomes" id="UP000464378">
    <property type="component" value="Chromosome"/>
</dbReference>
<dbReference type="EMBL" id="LR586016">
    <property type="protein sequence ID" value="VIP03525.1"/>
    <property type="molecule type" value="Genomic_DNA"/>
</dbReference>
<dbReference type="InParanoid" id="A0A6C2YRB1"/>
<dbReference type="InterPro" id="IPR009050">
    <property type="entry name" value="Globin-like_sf"/>
</dbReference>
<dbReference type="InterPro" id="IPR038719">
    <property type="entry name" value="Phycobilisome_asu/bsu_sf"/>
</dbReference>
<dbReference type="RefSeq" id="WP_162658647.1">
    <property type="nucleotide sequence ID" value="NZ_LR593887.1"/>
</dbReference>
<dbReference type="GO" id="GO:0015979">
    <property type="term" value="P:photosynthesis"/>
    <property type="evidence" value="ECO:0007669"/>
    <property type="project" value="InterPro"/>
</dbReference>
<evidence type="ECO:0000256" key="1">
    <source>
        <dbReference type="ARBA" id="ARBA00008182"/>
    </source>
</evidence>
<evidence type="ECO:0000313" key="5">
    <source>
        <dbReference type="Proteomes" id="UP000464378"/>
    </source>
</evidence>
<gene>
    <name evidence="4" type="ORF">GMBLW1_04350</name>
</gene>
<protein>
    <recommendedName>
        <fullName evidence="6">Phycobilisome protein</fullName>
    </recommendedName>
</protein>
<dbReference type="Pfam" id="PF00502">
    <property type="entry name" value="Phycobilisome"/>
    <property type="match status" value="1"/>
</dbReference>
<dbReference type="Gene3D" id="1.10.490.20">
    <property type="entry name" value="Phycocyanins"/>
    <property type="match status" value="1"/>
</dbReference>
<dbReference type="SUPFAM" id="SSF46458">
    <property type="entry name" value="Globin-like"/>
    <property type="match status" value="1"/>
</dbReference>
<comment type="similarity">
    <text evidence="1">Belongs to the phycobiliprotein family.</text>
</comment>
<proteinExistence type="inferred from homology"/>
<evidence type="ECO:0000256" key="2">
    <source>
        <dbReference type="ARBA" id="ARBA00022991"/>
    </source>
</evidence>
<dbReference type="AlphaFoldDB" id="A0A6C2YRB1"/>
<keyword evidence="3" id="KW-0089">Bile pigment</keyword>
<dbReference type="InterPro" id="IPR012128">
    <property type="entry name" value="Phycobilisome_asu/bsu"/>
</dbReference>
<evidence type="ECO:0000313" key="4">
    <source>
        <dbReference type="EMBL" id="VIP03525.1"/>
    </source>
</evidence>
<dbReference type="EMBL" id="LR593887">
    <property type="protein sequence ID" value="VTS04418.1"/>
    <property type="molecule type" value="Genomic_DNA"/>
</dbReference>
<evidence type="ECO:0000256" key="3">
    <source>
        <dbReference type="ARBA" id="ARBA00023307"/>
    </source>
</evidence>
<sequence>MNPAISKMLEESAGRYLTEAERRAILDYTDSLPKRMQVAAAIQQIEEPALRSALEQVRRKYPEFFQNRPDNGVHHTLRDFALVLRYSVLAMICDDRNLQADRILGWMASMLSGLNFTPQFNRDSYTYVRDAIKANLPPDQYALIEPFLAINIEILGGIPEPQPV</sequence>
<name>A0A6C2YRB1_9BACT</name>
<keyword evidence="2" id="KW-0157">Chromophore</keyword>
<keyword evidence="5" id="KW-1185">Reference proteome</keyword>
<dbReference type="KEGG" id="tim:GMBLW1_04350"/>
<organism evidence="4">
    <name type="scientific">Tuwongella immobilis</name>
    <dbReference type="NCBI Taxonomy" id="692036"/>
    <lineage>
        <taxon>Bacteria</taxon>
        <taxon>Pseudomonadati</taxon>
        <taxon>Planctomycetota</taxon>
        <taxon>Planctomycetia</taxon>
        <taxon>Gemmatales</taxon>
        <taxon>Gemmataceae</taxon>
        <taxon>Tuwongella</taxon>
    </lineage>
</organism>